<evidence type="ECO:0000256" key="8">
    <source>
        <dbReference type="ARBA" id="ARBA00022860"/>
    </source>
</evidence>
<dbReference type="GeneID" id="115580625"/>
<comment type="similarity">
    <text evidence="4 14">Belongs to the phosphorylase b kinase regulatory chain family.</text>
</comment>
<dbReference type="GO" id="GO:0005516">
    <property type="term" value="F:calmodulin binding"/>
    <property type="evidence" value="ECO:0007669"/>
    <property type="project" value="UniProtKB-KW"/>
</dbReference>
<evidence type="ECO:0000256" key="10">
    <source>
        <dbReference type="ARBA" id="ARBA00023277"/>
    </source>
</evidence>
<evidence type="ECO:0000256" key="4">
    <source>
        <dbReference type="ARBA" id="ARBA00007128"/>
    </source>
</evidence>
<evidence type="ECO:0000256" key="3">
    <source>
        <dbReference type="ARBA" id="ARBA00005131"/>
    </source>
</evidence>
<organism evidence="17 18">
    <name type="scientific">Sparus aurata</name>
    <name type="common">Gilthead sea bream</name>
    <dbReference type="NCBI Taxonomy" id="8175"/>
    <lineage>
        <taxon>Eukaryota</taxon>
        <taxon>Metazoa</taxon>
        <taxon>Chordata</taxon>
        <taxon>Craniata</taxon>
        <taxon>Vertebrata</taxon>
        <taxon>Euteleostomi</taxon>
        <taxon>Actinopterygii</taxon>
        <taxon>Neopterygii</taxon>
        <taxon>Teleostei</taxon>
        <taxon>Neoteleostei</taxon>
        <taxon>Acanthomorphata</taxon>
        <taxon>Eupercaria</taxon>
        <taxon>Spariformes</taxon>
        <taxon>Sparidae</taxon>
        <taxon>Sparus</taxon>
    </lineage>
</organism>
<keyword evidence="10 14" id="KW-0119">Carbohydrate metabolism</keyword>
<keyword evidence="11 13" id="KW-0449">Lipoprotein</keyword>
<dbReference type="InterPro" id="IPR045583">
    <property type="entry name" value="KPBA/B_C"/>
</dbReference>
<evidence type="ECO:0000259" key="16">
    <source>
        <dbReference type="Pfam" id="PF19292"/>
    </source>
</evidence>
<dbReference type="Proteomes" id="UP000472265">
    <property type="component" value="Chromosome 4"/>
</dbReference>
<dbReference type="FunFam" id="1.50.10.10:FF:000004">
    <property type="entry name" value="Phosphorylase b kinase regulatory subunit"/>
    <property type="match status" value="1"/>
</dbReference>
<accession>A0A671Y3V1</accession>
<dbReference type="OMA" id="QFEHIEC"/>
<dbReference type="Pfam" id="PF19292">
    <property type="entry name" value="KPBB_C"/>
    <property type="match status" value="1"/>
</dbReference>
<evidence type="ECO:0000256" key="6">
    <source>
        <dbReference type="ARBA" id="ARBA00022553"/>
    </source>
</evidence>
<evidence type="ECO:0000313" key="18">
    <source>
        <dbReference type="Proteomes" id="UP000472265"/>
    </source>
</evidence>
<dbReference type="InParanoid" id="A0A671Y3V1"/>
<gene>
    <name evidence="17" type="primary">PHKA2</name>
    <name evidence="17" type="synonym">phka2</name>
</gene>
<reference evidence="17" key="3">
    <citation type="submission" date="2025-09" db="UniProtKB">
        <authorList>
            <consortium name="Ensembl"/>
        </authorList>
    </citation>
    <scope>IDENTIFICATION</scope>
</reference>
<evidence type="ECO:0000256" key="14">
    <source>
        <dbReference type="RuleBase" id="RU364123"/>
    </source>
</evidence>
<feature type="domain" description="GH15-like" evidence="15">
    <location>
        <begin position="8"/>
        <end position="931"/>
    </location>
</feature>
<evidence type="ECO:0000256" key="2">
    <source>
        <dbReference type="ARBA" id="ARBA00004342"/>
    </source>
</evidence>
<dbReference type="GO" id="GO:0005964">
    <property type="term" value="C:phosphorylase kinase complex"/>
    <property type="evidence" value="ECO:0007669"/>
    <property type="project" value="TreeGrafter"/>
</dbReference>
<protein>
    <recommendedName>
        <fullName evidence="14">Phosphorylase b kinase regulatory subunit</fullName>
    </recommendedName>
</protein>
<dbReference type="InterPro" id="IPR008734">
    <property type="entry name" value="PHK_A/B_su"/>
</dbReference>
<dbReference type="PANTHER" id="PTHR10749:SF5">
    <property type="entry name" value="PHOSPHORYLASE B KINASE REGULATORY SUBUNIT ALPHA, LIVER ISOFORM"/>
    <property type="match status" value="1"/>
</dbReference>
<evidence type="ECO:0000259" key="15">
    <source>
        <dbReference type="Pfam" id="PF00723"/>
    </source>
</evidence>
<dbReference type="InterPro" id="IPR012341">
    <property type="entry name" value="6hp_glycosidase-like_sf"/>
</dbReference>
<evidence type="ECO:0000256" key="5">
    <source>
        <dbReference type="ARBA" id="ARBA00022475"/>
    </source>
</evidence>
<reference evidence="17" key="1">
    <citation type="submission" date="2021-04" db="EMBL/GenBank/DDBJ databases">
        <authorList>
            <consortium name="Wellcome Sanger Institute Data Sharing"/>
        </authorList>
    </citation>
    <scope>NUCLEOTIDE SEQUENCE [LARGE SCALE GENOMIC DNA]</scope>
</reference>
<keyword evidence="18" id="KW-1185">Reference proteome</keyword>
<evidence type="ECO:0000256" key="11">
    <source>
        <dbReference type="ARBA" id="ARBA00023288"/>
    </source>
</evidence>
<evidence type="ECO:0000313" key="17">
    <source>
        <dbReference type="Ensembl" id="ENSSAUP00010058225.1"/>
    </source>
</evidence>
<comment type="PTM">
    <text evidence="13">Although the final Cys may be farnesylated, the terminal tripeptide is probably not removed, and the C-terminus is not methylated.</text>
</comment>
<reference evidence="17" key="2">
    <citation type="submission" date="2025-08" db="UniProtKB">
        <authorList>
            <consortium name="Ensembl"/>
        </authorList>
    </citation>
    <scope>IDENTIFICATION</scope>
</reference>
<feature type="lipid moiety-binding region" description="S-farnesyl cysteine" evidence="13">
    <location>
        <position position="1247"/>
    </location>
</feature>
<comment type="subcellular location">
    <subcellularLocation>
        <location evidence="2 14">Cell membrane</location>
        <topology evidence="2 14">Lipid-anchor</topology>
        <orientation evidence="2 14">Cytoplasmic side</orientation>
    </subcellularLocation>
</comment>
<dbReference type="Gene3D" id="1.50.10.10">
    <property type="match status" value="1"/>
</dbReference>
<dbReference type="GO" id="GO:0005886">
    <property type="term" value="C:plasma membrane"/>
    <property type="evidence" value="ECO:0007669"/>
    <property type="project" value="UniProtKB-SubCell"/>
</dbReference>
<comment type="function">
    <text evidence="1">Phosphorylase b kinase catalyzes the phosphorylation of serine in certain substrates, including troponin I. The alpha chain may bind calmodulin.</text>
</comment>
<dbReference type="OrthoDB" id="5971574at2759"/>
<dbReference type="InterPro" id="IPR011613">
    <property type="entry name" value="GH15-like"/>
</dbReference>
<proteinExistence type="inferred from homology"/>
<dbReference type="Pfam" id="PF00723">
    <property type="entry name" value="Glyco_hydro_15"/>
    <property type="match status" value="1"/>
</dbReference>
<evidence type="ECO:0000256" key="1">
    <source>
        <dbReference type="ARBA" id="ARBA00002837"/>
    </source>
</evidence>
<dbReference type="Ensembl" id="ENSSAUT00010061121.1">
    <property type="protein sequence ID" value="ENSSAUP00010058225.1"/>
    <property type="gene ID" value="ENSSAUG00010023405.1"/>
</dbReference>
<dbReference type="AlphaFoldDB" id="A0A671Y3V1"/>
<dbReference type="GeneTree" id="ENSGT00950000183118"/>
<name>A0A671Y3V1_SPAAU</name>
<evidence type="ECO:0000256" key="13">
    <source>
        <dbReference type="PIRSR" id="PIRSR608734-50"/>
    </source>
</evidence>
<dbReference type="GO" id="GO:0005977">
    <property type="term" value="P:glycogen metabolic process"/>
    <property type="evidence" value="ECO:0007669"/>
    <property type="project" value="UniProtKB-UniPathway"/>
</dbReference>
<feature type="domain" description="Phosphorylase b kinase regulatory subunit alpha/beta C-terminal" evidence="16">
    <location>
        <begin position="1076"/>
        <end position="1222"/>
    </location>
</feature>
<keyword evidence="9 14" id="KW-0472">Membrane</keyword>
<keyword evidence="12 13" id="KW-0636">Prenylation</keyword>
<keyword evidence="6" id="KW-0597">Phosphoprotein</keyword>
<keyword evidence="7 14" id="KW-0321">Glycogen metabolism</keyword>
<dbReference type="SUPFAM" id="SSF48208">
    <property type="entry name" value="Six-hairpin glycosidases"/>
    <property type="match status" value="1"/>
</dbReference>
<dbReference type="PANTHER" id="PTHR10749">
    <property type="entry name" value="PHOSPHORYLASE B KINASE REGULATORY SUBUNIT"/>
    <property type="match status" value="1"/>
</dbReference>
<dbReference type="InterPro" id="IPR008928">
    <property type="entry name" value="6-hairpin_glycosidase_sf"/>
</dbReference>
<dbReference type="UniPathway" id="UPA00163"/>
<dbReference type="RefSeq" id="XP_030271027.1">
    <property type="nucleotide sequence ID" value="XM_030415167.1"/>
</dbReference>
<comment type="pathway">
    <text evidence="3 14">Glycan biosynthesis; glycogen metabolism.</text>
</comment>
<keyword evidence="8 14" id="KW-0112">Calmodulin-binding</keyword>
<keyword evidence="5 14" id="KW-1003">Cell membrane</keyword>
<sequence>MRSRSNSGVRLDGYARLVQETILRHQNPVTGLLPASTQKKDAWVRDNVYSVLAVWALGMAYRKNADRDEDKAKAYELEQSVVKLMQGLLQCMMRQVAKVEKFKYTQSTQDCLHAKYDTPTCATVVGDDQWGHLQVDATSIYLLMLAQMTASGLRIISNLDEVAFIQNLVFYIEAAYKVADYGMWERGDKTNQGIPELNGSSVGIAKAALEAIDELDLFGAHGGPKSVIHVLPDEVEHCQSILCSMLPRASTSKEIDAGLLSVISFPAFAVEDGDLVAITKSEIISKLQGRYGCCRFIRDGYKCPKEDPSRLHYDPAELKLFENIECEWPVFWTYLILDGIFAGDQVQVQEYREALEGILIRGKNGIKLLPELYAVPHDKVEEEYSSPHTVDRVAMGQLPHMWGQSLYILSCLLAEGFLAPGEIDPLNRRFSTHFKPDVVVQVCVLAESEEIQELLSDHGISVQTMSEVLPIRVMPARILSHVYVRLGNCKKLNLSGRPYRHIGVLGTSKFYEIRNRSYIFTPQFLDQHHFYLALDNQMIVEMLRTELAYLSSCWRMTGRPTLTFPITHSMLVEDGDAVDSCILATLRKLQDGYFAGARVQMSDLSGVQTTSFHTRLSFLDEKNDDDVLEDDDDDDNDEYGEEYNKCMPSEGSKDVFDQYLTQLLHSTTTKCHLPPIQSGQHHVFSAEHTTRDILSFMAQVQGLNMPKSSMYLPVTPVKSKHRRSLNLLDVPHPHPQHSPQVKQQKIPDIPVKPHSAADLHLPRDSQGNTDFAALVRQLRECPTLQDQADILYILYVMKGADWPVELSGPGQGGVSVRCLLEELYVQAGACKEWGLIRYISGILRKRVEVLAEACTDLISHHKQLTVGLPPEPRERVITVPLPPEELNTLIYEASGQDISIAVLTQEIMVYLAMYVRSQPALFGDMLRLRIGLIMQVMATELARSLHCSGEEASESLMSLSPFGMKSLLHHILSGKEFGVERSMRPIQSTATSPAISIHEIGHTGATKTERTGIHKLKSEIKQLDDSRPLSIFSGGLSLSSNVTSPRSTRCSSPSTPSGMLSPLGSGLGDGQLHWEERQGQWLRRRRLDGAINRVPMGFYQKVWKILQKCHGLSIDGYVLPSSTTREMTAREIKFAVQVESVLNHVPQPEYRQLLVETMMVLGLVADVDVDSIGGIIHVDRILHLANDLFLSDQKSLSASDYFLEKDPATGICNFFYDSAPSGSYGTMTYLSKAAVTYVQDFLPSSSCMMQ</sequence>
<evidence type="ECO:0000256" key="9">
    <source>
        <dbReference type="ARBA" id="ARBA00023136"/>
    </source>
</evidence>
<evidence type="ECO:0000256" key="12">
    <source>
        <dbReference type="ARBA" id="ARBA00023289"/>
    </source>
</evidence>
<evidence type="ECO:0000256" key="7">
    <source>
        <dbReference type="ARBA" id="ARBA00022600"/>
    </source>
</evidence>